<dbReference type="eggNOG" id="KOG1845">
    <property type="taxonomic scope" value="Eukaryota"/>
</dbReference>
<keyword evidence="7" id="KW-1185">Reference proteome</keyword>
<dbReference type="WBParaSite" id="Csp11.Scaffold630.g18061.t1">
    <property type="protein sequence ID" value="Csp11.Scaffold630.g18061.t1"/>
    <property type="gene ID" value="Csp11.Scaffold630.g18061"/>
</dbReference>
<keyword evidence="3 5" id="KW-0175">Coiled coil</keyword>
<feature type="coiled-coil region" evidence="5">
    <location>
        <begin position="652"/>
        <end position="686"/>
    </location>
</feature>
<keyword evidence="4" id="KW-0539">Nucleus</keyword>
<evidence type="ECO:0000256" key="3">
    <source>
        <dbReference type="ARBA" id="ARBA00023054"/>
    </source>
</evidence>
<dbReference type="Pfam" id="PF13589">
    <property type="entry name" value="HATPase_c_3"/>
    <property type="match status" value="1"/>
</dbReference>
<dbReference type="Gene3D" id="3.30.565.10">
    <property type="entry name" value="Histidine kinase-like ATPase, C-terminal domain"/>
    <property type="match status" value="1"/>
</dbReference>
<feature type="coiled-coil region" evidence="5">
    <location>
        <begin position="337"/>
        <end position="368"/>
    </location>
</feature>
<dbReference type="STRING" id="1561998.A0A1I7UPK1"/>
<evidence type="ECO:0000256" key="2">
    <source>
        <dbReference type="ARBA" id="ARBA00022723"/>
    </source>
</evidence>
<evidence type="ECO:0000256" key="5">
    <source>
        <dbReference type="SAM" id="Coils"/>
    </source>
</evidence>
<keyword evidence="2" id="KW-0479">Metal-binding</keyword>
<feature type="compositionally biased region" description="Basic and acidic residues" evidence="6">
    <location>
        <begin position="556"/>
        <end position="566"/>
    </location>
</feature>
<dbReference type="PANTHER" id="PTHR23337:SF3">
    <property type="entry name" value="MORC FAMILY CW-TYPE ZINC FINGER 2"/>
    <property type="match status" value="1"/>
</dbReference>
<feature type="region of interest" description="Disordered" evidence="6">
    <location>
        <begin position="609"/>
        <end position="645"/>
    </location>
</feature>
<protein>
    <submittedName>
        <fullName evidence="8">CW-type domain-containing protein</fullName>
    </submittedName>
</protein>
<evidence type="ECO:0000313" key="8">
    <source>
        <dbReference type="WBParaSite" id="Csp11.Scaffold630.g18061.t1"/>
    </source>
</evidence>
<dbReference type="SUPFAM" id="SSF55874">
    <property type="entry name" value="ATPase domain of HSP90 chaperone/DNA topoisomerase II/histidine kinase"/>
    <property type="match status" value="1"/>
</dbReference>
<feature type="compositionally biased region" description="Basic and acidic residues" evidence="6">
    <location>
        <begin position="616"/>
        <end position="625"/>
    </location>
</feature>
<evidence type="ECO:0000256" key="6">
    <source>
        <dbReference type="SAM" id="MobiDB-lite"/>
    </source>
</evidence>
<dbReference type="Proteomes" id="UP000095282">
    <property type="component" value="Unplaced"/>
</dbReference>
<dbReference type="GO" id="GO:0046872">
    <property type="term" value="F:metal ion binding"/>
    <property type="evidence" value="ECO:0007669"/>
    <property type="project" value="UniProtKB-KW"/>
</dbReference>
<name>A0A1I7UPK1_9PELO</name>
<accession>A0A1I7UPK1</accession>
<comment type="subcellular location">
    <subcellularLocation>
        <location evidence="1">Nucleus</location>
    </subcellularLocation>
</comment>
<dbReference type="PANTHER" id="PTHR23337">
    <property type="entry name" value="ZINC FINGER CW-TYPE COILED-COIL DOMAIN PROTEIN 1"/>
    <property type="match status" value="1"/>
</dbReference>
<evidence type="ECO:0000313" key="7">
    <source>
        <dbReference type="Proteomes" id="UP000095282"/>
    </source>
</evidence>
<dbReference type="AlphaFoldDB" id="A0A1I7UPK1"/>
<organism evidence="7 8">
    <name type="scientific">Caenorhabditis tropicalis</name>
    <dbReference type="NCBI Taxonomy" id="1561998"/>
    <lineage>
        <taxon>Eukaryota</taxon>
        <taxon>Metazoa</taxon>
        <taxon>Ecdysozoa</taxon>
        <taxon>Nematoda</taxon>
        <taxon>Chromadorea</taxon>
        <taxon>Rhabditida</taxon>
        <taxon>Rhabditina</taxon>
        <taxon>Rhabditomorpha</taxon>
        <taxon>Rhabditoidea</taxon>
        <taxon>Rhabditidae</taxon>
        <taxon>Peloderinae</taxon>
        <taxon>Caenorhabditis</taxon>
    </lineage>
</organism>
<feature type="region of interest" description="Disordered" evidence="6">
    <location>
        <begin position="550"/>
        <end position="585"/>
    </location>
</feature>
<feature type="compositionally biased region" description="Low complexity" evidence="6">
    <location>
        <begin position="576"/>
        <end position="585"/>
    </location>
</feature>
<sequence>MVHLQENRKPEEEETMYNNFEHAKITVKHLDSNSASHTHPFSAIFELVDNSYDADSKNLKIDFVDSNGTQRLEFLDDGSGMSRSEALQVLSFGHSNKAPNQIGRYGNGLKSGAFYLGREVLIITKKDKIQTVMLISNQFFDDSGIESQVLVPCPSFDQNGLAVFSTQQEVDRYPAEMEIIKKYAPPGLKTTEDLLNQIEGETGTYIVIYKLKKSVLGELTFNVSWRLNDIAVDKGDNSSIKSSLRRSLENLYLYPKMQIRLRGEIVVPRKICESWMAKREVEISTRSFKNAFCKNNQARQESIAECQEKIGQINSQFGELNTSGLRLAELKSKRRPLNNALDAANKHLAELKKQNDEAKKNFKDEKIVFKMGVQIKKRMENGIHFYINNRRIVSGYKKMFFSRNPNALGVSGYVNLTSNTFRPSLSKTMFESADDFNCLAKKCEDYLAQYFNYFQHQWIPRHLLSLEMNASKPEIALRKFWKFYGYESPLNPLSEQKQVLNANVSSMIVKQCSSWRLCQLCSAWKTHDSLEKVDKLSFKCIDLGMPCSRSAASDNEGFRELPEGKRITPAQRETPRLPSRSSSRLSQINLVEEKPVLAPPSPEVIVLEDDTEDEINFDRVDEDRYTASQSGSQYEGSPPRKRRRPSSNVLEIIDLKTKNAELERKNDKVERAMSNLRARMTSQNKTLIDFLREFPSLPIRIPRRGNDPNETMKFIIDQIKQRNME</sequence>
<evidence type="ECO:0000256" key="4">
    <source>
        <dbReference type="ARBA" id="ARBA00023242"/>
    </source>
</evidence>
<dbReference type="GO" id="GO:0005634">
    <property type="term" value="C:nucleus"/>
    <property type="evidence" value="ECO:0007669"/>
    <property type="project" value="UniProtKB-SubCell"/>
</dbReference>
<reference evidence="8" key="1">
    <citation type="submission" date="2016-11" db="UniProtKB">
        <authorList>
            <consortium name="WormBaseParasite"/>
        </authorList>
    </citation>
    <scope>IDENTIFICATION</scope>
</reference>
<feature type="compositionally biased region" description="Polar residues" evidence="6">
    <location>
        <begin position="626"/>
        <end position="635"/>
    </location>
</feature>
<proteinExistence type="predicted"/>
<evidence type="ECO:0000256" key="1">
    <source>
        <dbReference type="ARBA" id="ARBA00004123"/>
    </source>
</evidence>
<dbReference type="InterPro" id="IPR036890">
    <property type="entry name" value="HATPase_C_sf"/>
</dbReference>